<reference evidence="4" key="1">
    <citation type="submission" date="2025-08" db="UniProtKB">
        <authorList>
            <consortium name="RefSeq"/>
        </authorList>
    </citation>
    <scope>IDENTIFICATION</scope>
</reference>
<dbReference type="SUPFAM" id="SSF63748">
    <property type="entry name" value="Tudor/PWWP/MBT"/>
    <property type="match status" value="10"/>
</dbReference>
<keyword evidence="3" id="KW-1185">Reference proteome</keyword>
<feature type="domain" description="Tudor" evidence="2">
    <location>
        <begin position="489"/>
        <end position="548"/>
    </location>
</feature>
<accession>A0AAJ6YP87</accession>
<dbReference type="Gene3D" id="2.40.50.90">
    <property type="match status" value="8"/>
</dbReference>
<dbReference type="GO" id="GO:0005737">
    <property type="term" value="C:cytoplasm"/>
    <property type="evidence" value="ECO:0007669"/>
    <property type="project" value="UniProtKB-ARBA"/>
</dbReference>
<dbReference type="PROSITE" id="PS50304">
    <property type="entry name" value="TUDOR"/>
    <property type="match status" value="9"/>
</dbReference>
<organism evidence="3 4">
    <name type="scientific">Ceratosolen solmsi marchali</name>
    <dbReference type="NCBI Taxonomy" id="326594"/>
    <lineage>
        <taxon>Eukaryota</taxon>
        <taxon>Metazoa</taxon>
        <taxon>Ecdysozoa</taxon>
        <taxon>Arthropoda</taxon>
        <taxon>Hexapoda</taxon>
        <taxon>Insecta</taxon>
        <taxon>Pterygota</taxon>
        <taxon>Neoptera</taxon>
        <taxon>Endopterygota</taxon>
        <taxon>Hymenoptera</taxon>
        <taxon>Apocrita</taxon>
        <taxon>Proctotrupomorpha</taxon>
        <taxon>Chalcidoidea</taxon>
        <taxon>Agaonidae</taxon>
        <taxon>Agaoninae</taxon>
        <taxon>Ceratosolen</taxon>
    </lineage>
</organism>
<name>A0AAJ6YP87_9HYME</name>
<dbReference type="InterPro" id="IPR050621">
    <property type="entry name" value="Tudor_domain_containing"/>
</dbReference>
<evidence type="ECO:0000259" key="2">
    <source>
        <dbReference type="PROSITE" id="PS50304"/>
    </source>
</evidence>
<dbReference type="PANTHER" id="PTHR22948:SF29">
    <property type="entry name" value="FI02030P-RELATED"/>
    <property type="match status" value="1"/>
</dbReference>
<dbReference type="SMART" id="SM00333">
    <property type="entry name" value="TUDOR"/>
    <property type="match status" value="10"/>
</dbReference>
<feature type="compositionally biased region" description="Polar residues" evidence="1">
    <location>
        <begin position="843"/>
        <end position="865"/>
    </location>
</feature>
<feature type="domain" description="Tudor" evidence="2">
    <location>
        <begin position="299"/>
        <end position="357"/>
    </location>
</feature>
<dbReference type="CDD" id="cd20379">
    <property type="entry name" value="Tudor_dTUD-like"/>
    <property type="match status" value="1"/>
</dbReference>
<sequence>MVTENERFAFVVTHVEAEGKLLKIWAQTDERLVQTITSVLATLINKIDYHAPDNILMSDNIMSHTFCCALGINNDFCRVKLYSLQLEDLILVKFLDYGNVTYVPIQNIRSLDKYPEAKALFLLPEAASVFVLADVLPIGCSWLDDVVTHIRSILVNNKYYGVYQNVQNFRMLKFTIMENNFSQILINRNMAVYSPCNLQISQLTTLPAASVCTPQSTSKTLQNNWRISASQNAVSIQKVVKSNSFKAIQLEIGSVHDVQISYVDEGPNKFSIQLIESIPYLNTMMEKINSQSHLYLQESPIAGQVCLGKQTSLNRLCRIVLNSPGDTSCKVYYADYGHHEVLSFSDIYQIPDEFVIPNIFSIRFTLSGIMNWVVNNEMKDYFRDLVYNKKLKLRVCQGPMSPLTQYCELFLNGKNLKDTLSETFPELCQLIYSEPRHMKNGTREVVFVTHVESIVQFFIQIESDRKLLEEVMKKIEKVSKTAAKLTLAETYPDMPCIALYEADQNWYRASVIDKVDNESVHVFYVDYGNQEVISINNIRVIPFELIKALPKQAIKCSLNRFQSGAIDKDLIMNFESLVLEERLILIVLNNHQNTVIVDLFDEKNLSDSVRIDIAEKLLETSKQKNIISYDKLNKINVESPSKAIKNKNIKICDNYTSNLEKGSREYTHNNNFESHANSKAKFHKDNEIERFDNRYKRGISDYMNGAQNNRFNKDGSKTDRFIQNNRFCKNNLIGSTGSKDYSSNDRINRSSTHNNSFNSNDFHSRTIKENRTTLSSRLERYSGSEKSSNKEFDTSLRNNGKRSNRIQRQSSEDYRKHDGLINNRSITGRCETDDQASNLYSKNINSDVNTTSTKSFKNNASGSNKSRNENQETEEKISTTNKKISKYLSSTPILKIPPPNITVGAIKNCTMVYYNNPVSFYVQLCPDNEELNLIMNKIFLTLKSGGKASGEHNIKTGLQCIAQYSGDEQWYRAIVGNVKAHEATVQFIDYGNMEDVSFTKIKEIEPEFLKLPAQAVHCKLFCPSKIEWSVKESELLSNTIDDKLLEAEFVSKENGVYNILIKEVSSSNMKSTKYINDLFANGIDLIKEKETIRNKIREIIKDEQSVLPDYASLNEKWLENKLDPKTKYNVHLTWFINPESFYCQLVNQQNIFRDMMNEIQTTYINHQPISEQLKIGDSVIAILPDDGILYRAEIVELHKPSGYIVQYVDYGDQAVVDPQNVYAVEKKFMQLPKQAIFCSLKNITPVTGSNWDNFTELNEFFNTEKFECIFHESKNGKYLISLNNNGSDVSRTIVDKNLAIFSNITENNTLIENSIENKEDIPRMDINLLEGQALHVKVSSVENIGKFYVQFYSAEACQIKVDTFMATKNPQVIPRLSCHEVCLGSGCLVNCRGKWRRGVVVKFTKANCEVRFIDTGELEQISFESMLGLPVQLSVMQNQAIECALFDMPFSIAANETLKKAITGKDIKIFVETIECNRLVVQLFDTNGNKINIIESKNTEIISPICNMQILSSTHDVIITWINNSTSVWLQRISEKVLLNQLLEELGNYYSKIEEHVAVFENQVYAALSDDGIWYRIKVKKVNEIKCTVMFIDFGIIKEIPIKNIRTLESRFYTPHQLSVEVSLTVNLGGSDKVEREALEPLLTGKIFSATFYNVNRKWITELTENGEKISGKLDIIQKMIKSEFVYTKPMTMFVGEKYEVVVSHISSPNEIWIQRIEQVNNIAKLQNQLQQVSSPLLDSNVVPAVKSLCLAMYSLDNQWYRAEVLDADTEITTVRFIDYGSVDVIDNNLARLKQLPDKWKAIDGYAISTRLDILPSTADDWSKEACKRFTDLINAQKTVQALIIANKTTIRIDLFVSEQSICQILVDEKHAIFFNCSEEFEFDMIEEIELDPRSAYVSNIVSVDMFWMQEDKYINELEMMQDRLLMAPILQPLTEIKEGCICIAHFPDDGYYYRAIVLSQNEEGTRVRYIDYGNSALTTDLRVIPEDLIEIQPLSRKCRLAKPDGIDCWPDGVNNVFTKLADEGSIIFLLDVIEDGEISLVKLTYNCKDVASELLDLCAKTHQIYKEDNPNKEIATILTEEPSFPIDKEKISNIDICTVCFVSSLSEFWIHKKSDYLYLDDIMNELLVAENFDLVKEIKEGIILAAKFDEDGQWYRSKVLSHGENGTEVFYIDYGNTAVTDSQSSLRELPHNLAQIRPLATCCSLKMPEDLEKWPKTACEKFMNLMEDVTVEYRFEIFNKNKRLDLESPIQLSLIYQDQNIIDILLNDEKAVKTEQLDM</sequence>
<feature type="domain" description="Tudor" evidence="2">
    <location>
        <begin position="2138"/>
        <end position="2196"/>
    </location>
</feature>
<feature type="domain" description="Tudor" evidence="2">
    <location>
        <begin position="1380"/>
        <end position="1436"/>
    </location>
</feature>
<feature type="domain" description="Tudor" evidence="2">
    <location>
        <begin position="1936"/>
        <end position="1994"/>
    </location>
</feature>
<feature type="domain" description="Tudor" evidence="2">
    <location>
        <begin position="953"/>
        <end position="1011"/>
    </location>
</feature>
<dbReference type="Proteomes" id="UP000695007">
    <property type="component" value="Unplaced"/>
</dbReference>
<dbReference type="RefSeq" id="XP_011501668.1">
    <property type="nucleotide sequence ID" value="XM_011503366.1"/>
</dbReference>
<feature type="domain" description="Tudor" evidence="2">
    <location>
        <begin position="1743"/>
        <end position="1803"/>
    </location>
</feature>
<dbReference type="KEGG" id="csol:105365252"/>
<dbReference type="FunFam" id="2.30.30.140:FF:000018">
    <property type="entry name" value="Serine/threonine-protein kinase 31"/>
    <property type="match status" value="3"/>
</dbReference>
<feature type="domain" description="Tudor" evidence="2">
    <location>
        <begin position="1172"/>
        <end position="1231"/>
    </location>
</feature>
<feature type="compositionally biased region" description="Basic and acidic residues" evidence="1">
    <location>
        <begin position="866"/>
        <end position="877"/>
    </location>
</feature>
<feature type="region of interest" description="Disordered" evidence="1">
    <location>
        <begin position="843"/>
        <end position="878"/>
    </location>
</feature>
<dbReference type="InterPro" id="IPR002999">
    <property type="entry name" value="Tudor"/>
</dbReference>
<proteinExistence type="predicted"/>
<evidence type="ECO:0000313" key="4">
    <source>
        <dbReference type="RefSeq" id="XP_011501668.1"/>
    </source>
</evidence>
<dbReference type="InterPro" id="IPR035437">
    <property type="entry name" value="SNase_OB-fold_sf"/>
</dbReference>
<feature type="domain" description="Tudor" evidence="2">
    <location>
        <begin position="1557"/>
        <end position="1615"/>
    </location>
</feature>
<dbReference type="Gene3D" id="2.30.30.140">
    <property type="match status" value="10"/>
</dbReference>
<protein>
    <submittedName>
        <fullName evidence="4">Maternal protein tudor</fullName>
    </submittedName>
</protein>
<dbReference type="PANTHER" id="PTHR22948">
    <property type="entry name" value="TUDOR DOMAIN CONTAINING PROTEIN"/>
    <property type="match status" value="1"/>
</dbReference>
<dbReference type="Pfam" id="PF00567">
    <property type="entry name" value="TUDOR"/>
    <property type="match status" value="10"/>
</dbReference>
<feature type="compositionally biased region" description="Basic and acidic residues" evidence="1">
    <location>
        <begin position="762"/>
        <end position="794"/>
    </location>
</feature>
<gene>
    <name evidence="4" type="primary">LOC105365252</name>
</gene>
<feature type="compositionally biased region" description="Low complexity" evidence="1">
    <location>
        <begin position="749"/>
        <end position="761"/>
    </location>
</feature>
<evidence type="ECO:0000256" key="1">
    <source>
        <dbReference type="SAM" id="MobiDB-lite"/>
    </source>
</evidence>
<evidence type="ECO:0000313" key="3">
    <source>
        <dbReference type="Proteomes" id="UP000695007"/>
    </source>
</evidence>
<feature type="compositionally biased region" description="Basic and acidic residues" evidence="1">
    <location>
        <begin position="810"/>
        <end position="819"/>
    </location>
</feature>
<feature type="region of interest" description="Disordered" evidence="1">
    <location>
        <begin position="733"/>
        <end position="820"/>
    </location>
</feature>
<dbReference type="GeneID" id="105365252"/>